<keyword evidence="3" id="KW-1185">Reference proteome</keyword>
<dbReference type="EMBL" id="CP012600">
    <property type="protein sequence ID" value="ALC83989.1"/>
    <property type="molecule type" value="Genomic_DNA"/>
</dbReference>
<dbReference type="STRING" id="1441095.AM592_22690"/>
<dbReference type="AlphaFoldDB" id="A0A0M5JB84"/>
<proteinExistence type="predicted"/>
<sequence>MVITLTETAMDKLQAIELKEEQFLRIDADIAGGCGLSVKFAIVLDKPRCNDTVIECDGIQFRMDRFTKRYLDEEVQIDYTDERGFLIGEILTSSACAGGK</sequence>
<evidence type="ECO:0000259" key="1">
    <source>
        <dbReference type="Pfam" id="PF01521"/>
    </source>
</evidence>
<protein>
    <recommendedName>
        <fullName evidence="1">Core domain-containing protein</fullName>
    </recommendedName>
</protein>
<organism evidence="2 3">
    <name type="scientific">Bacillus gobiensis</name>
    <dbReference type="NCBI Taxonomy" id="1441095"/>
    <lineage>
        <taxon>Bacteria</taxon>
        <taxon>Bacillati</taxon>
        <taxon>Bacillota</taxon>
        <taxon>Bacilli</taxon>
        <taxon>Bacillales</taxon>
        <taxon>Bacillaceae</taxon>
        <taxon>Bacillus</taxon>
    </lineage>
</organism>
<evidence type="ECO:0000313" key="3">
    <source>
        <dbReference type="Proteomes" id="UP000067625"/>
    </source>
</evidence>
<reference evidence="3" key="1">
    <citation type="submission" date="2015-08" db="EMBL/GenBank/DDBJ databases">
        <title>Genome sequencing project for genomic taxonomy and phylogenomics of Bacillus-like bacteria.</title>
        <authorList>
            <person name="Liu B."/>
            <person name="Wang J."/>
            <person name="Zhu Y."/>
            <person name="Liu G."/>
            <person name="Chen Q."/>
            <person name="Chen Z."/>
            <person name="Lan J."/>
            <person name="Che J."/>
            <person name="Ge C."/>
            <person name="Shi H."/>
            <person name="Pan Z."/>
            <person name="Liu X."/>
        </authorList>
    </citation>
    <scope>NUCLEOTIDE SEQUENCE [LARGE SCALE GENOMIC DNA]</scope>
    <source>
        <strain evidence="3">FJAT-4402</strain>
    </source>
</reference>
<dbReference type="Pfam" id="PF01521">
    <property type="entry name" value="Fe-S_biosyn"/>
    <property type="match status" value="1"/>
</dbReference>
<dbReference type="InterPro" id="IPR035903">
    <property type="entry name" value="HesB-like_dom_sf"/>
</dbReference>
<gene>
    <name evidence="2" type="ORF">AM592_22690</name>
</gene>
<accession>A0A0M5JB84</accession>
<name>A0A0M5JB84_9BACI</name>
<dbReference type="InterPro" id="IPR000361">
    <property type="entry name" value="ATAP_core_dom"/>
</dbReference>
<reference evidence="2 3" key="2">
    <citation type="journal article" date="2016" name="Int. J. Syst. Evol. Microbiol.">
        <title>Bacillus gobiensis sp. nov., isolated from a soil sample.</title>
        <authorList>
            <person name="Liu B."/>
            <person name="Liu G.H."/>
            <person name="Cetin S."/>
            <person name="Schumann P."/>
            <person name="Pan Z.Z."/>
            <person name="Chen Q.Q."/>
        </authorList>
    </citation>
    <scope>NUCLEOTIDE SEQUENCE [LARGE SCALE GENOMIC DNA]</scope>
    <source>
        <strain evidence="2 3">FJAT-4402</strain>
    </source>
</reference>
<evidence type="ECO:0000313" key="2">
    <source>
        <dbReference type="EMBL" id="ALC83989.1"/>
    </source>
</evidence>
<dbReference type="Gene3D" id="2.60.300.12">
    <property type="entry name" value="HesB-like domain"/>
    <property type="match status" value="1"/>
</dbReference>
<dbReference type="Proteomes" id="UP000067625">
    <property type="component" value="Chromosome"/>
</dbReference>
<dbReference type="SUPFAM" id="SSF89360">
    <property type="entry name" value="HesB-like domain"/>
    <property type="match status" value="1"/>
</dbReference>
<dbReference type="PATRIC" id="fig|1441095.3.peg.5027"/>
<dbReference type="OrthoDB" id="2874539at2"/>
<feature type="domain" description="Core" evidence="1">
    <location>
        <begin position="1"/>
        <end position="85"/>
    </location>
</feature>
<dbReference type="RefSeq" id="WP_053605879.1">
    <property type="nucleotide sequence ID" value="NZ_CP012600.1"/>
</dbReference>